<name>A0A368S6X3_SETIT</name>
<evidence type="ECO:0000256" key="2">
    <source>
        <dbReference type="SAM" id="MobiDB-lite"/>
    </source>
</evidence>
<proteinExistence type="predicted"/>
<dbReference type="Pfam" id="PF00201">
    <property type="entry name" value="UDPGT"/>
    <property type="match status" value="1"/>
</dbReference>
<dbReference type="InterPro" id="IPR050481">
    <property type="entry name" value="UDP-glycosyltransf_plant"/>
</dbReference>
<dbReference type="SUPFAM" id="SSF53756">
    <property type="entry name" value="UDP-Glycosyltransferase/glycogen phosphorylase"/>
    <property type="match status" value="1"/>
</dbReference>
<gene>
    <name evidence="3" type="ORF">SETIT_8G117700v2</name>
</gene>
<organism evidence="3">
    <name type="scientific">Setaria italica</name>
    <name type="common">Foxtail millet</name>
    <name type="synonym">Panicum italicum</name>
    <dbReference type="NCBI Taxonomy" id="4555"/>
    <lineage>
        <taxon>Eukaryota</taxon>
        <taxon>Viridiplantae</taxon>
        <taxon>Streptophyta</taxon>
        <taxon>Embryophyta</taxon>
        <taxon>Tracheophyta</taxon>
        <taxon>Spermatophyta</taxon>
        <taxon>Magnoliopsida</taxon>
        <taxon>Liliopsida</taxon>
        <taxon>Poales</taxon>
        <taxon>Poaceae</taxon>
        <taxon>PACMAD clade</taxon>
        <taxon>Panicoideae</taxon>
        <taxon>Panicodae</taxon>
        <taxon>Paniceae</taxon>
        <taxon>Cenchrinae</taxon>
        <taxon>Setaria</taxon>
    </lineage>
</organism>
<dbReference type="Gene3D" id="3.40.50.2000">
    <property type="entry name" value="Glycogen Phosphorylase B"/>
    <property type="match status" value="2"/>
</dbReference>
<protein>
    <recommendedName>
        <fullName evidence="4">Glycosyltransferase</fullName>
    </recommendedName>
</protein>
<evidence type="ECO:0008006" key="4">
    <source>
        <dbReference type="Google" id="ProtNLM"/>
    </source>
</evidence>
<evidence type="ECO:0000313" key="3">
    <source>
        <dbReference type="EMBL" id="RCV38131.1"/>
    </source>
</evidence>
<dbReference type="GO" id="GO:0035251">
    <property type="term" value="F:UDP-glucosyltransferase activity"/>
    <property type="evidence" value="ECO:0007669"/>
    <property type="project" value="InterPro"/>
</dbReference>
<dbReference type="EMBL" id="CM003535">
    <property type="protein sequence ID" value="RCV38131.1"/>
    <property type="molecule type" value="Genomic_DNA"/>
</dbReference>
<feature type="region of interest" description="Disordered" evidence="2">
    <location>
        <begin position="1"/>
        <end position="32"/>
    </location>
</feature>
<dbReference type="PANTHER" id="PTHR48049:SF84">
    <property type="entry name" value="UDP-GLYCOSYLTRANSFERASE 79A6"/>
    <property type="match status" value="1"/>
</dbReference>
<dbReference type="PANTHER" id="PTHR48049">
    <property type="entry name" value="GLYCOSYLTRANSFERASE"/>
    <property type="match status" value="1"/>
</dbReference>
<reference evidence="3" key="2">
    <citation type="submission" date="2015-07" db="EMBL/GenBank/DDBJ databases">
        <authorList>
            <person name="Noorani M."/>
        </authorList>
    </citation>
    <scope>NUCLEOTIDE SEQUENCE</scope>
    <source>
        <strain evidence="3">Yugu1</strain>
    </source>
</reference>
<dbReference type="OrthoDB" id="5835829at2759"/>
<reference evidence="3" key="1">
    <citation type="journal article" date="2012" name="Nat. Biotechnol.">
        <title>Reference genome sequence of the model plant Setaria.</title>
        <authorList>
            <person name="Bennetzen J.L."/>
            <person name="Schmutz J."/>
            <person name="Wang H."/>
            <person name="Percifield R."/>
            <person name="Hawkins J."/>
            <person name="Pontaroli A.C."/>
            <person name="Estep M."/>
            <person name="Feng L."/>
            <person name="Vaughn J.N."/>
            <person name="Grimwood J."/>
            <person name="Jenkins J."/>
            <person name="Barry K."/>
            <person name="Lindquist E."/>
            <person name="Hellsten U."/>
            <person name="Deshpande S."/>
            <person name="Wang X."/>
            <person name="Wu X."/>
            <person name="Mitros T."/>
            <person name="Triplett J."/>
            <person name="Yang X."/>
            <person name="Ye C.Y."/>
            <person name="Mauro-Herrera M."/>
            <person name="Wang L."/>
            <person name="Li P."/>
            <person name="Sharma M."/>
            <person name="Sharma R."/>
            <person name="Ronald P.C."/>
            <person name="Panaud O."/>
            <person name="Kellogg E.A."/>
            <person name="Brutnell T.P."/>
            <person name="Doust A.N."/>
            <person name="Tuskan G.A."/>
            <person name="Rokhsar D."/>
            <person name="Devos K.M."/>
        </authorList>
    </citation>
    <scope>NUCLEOTIDE SEQUENCE [LARGE SCALE GENOMIC DNA]</scope>
    <source>
        <strain evidence="3">Yugu1</strain>
    </source>
</reference>
<feature type="compositionally biased region" description="Polar residues" evidence="2">
    <location>
        <begin position="1"/>
        <end position="25"/>
    </location>
</feature>
<keyword evidence="1" id="KW-0808">Transferase</keyword>
<dbReference type="CDD" id="cd03784">
    <property type="entry name" value="GT1_Gtf-like"/>
    <property type="match status" value="1"/>
</dbReference>
<dbReference type="FunFam" id="3.40.50.2000:FF:000257">
    <property type="entry name" value="Glycosyltransferase"/>
    <property type="match status" value="1"/>
</dbReference>
<evidence type="ECO:0000256" key="1">
    <source>
        <dbReference type="ARBA" id="ARBA00022679"/>
    </source>
</evidence>
<dbReference type="InterPro" id="IPR002213">
    <property type="entry name" value="UDP_glucos_trans"/>
</dbReference>
<sequence length="498" mass="52743">MHASSIQSQKNTQLQPVPTHLTQTMSGGGNGSGSAGGAAHVVMFPWLAFGHISPFAQLTRRLISGDETLRVTFLTAAGNVPRVEAMLAEAAGAVAVLPLDLPSVKGLPPAAASTAELSADGAELLKVALDGTRPQVATLLAELRPDAVLFDFAVPWVCDVAAPLGVRALYFNVYSAATLALLTVPARCPGGQRPSAHELTAAPAGFPSDSPLVTLPAYQAANLTYAFQSFYGMPSAYDRFIECFKGCFGTVMKTCAEMEGPYIDYISAQIGKPVLLAGPVVPEPPEGELEERWSSWLSSFPENAVVFASFGSETFLPAAAATELLLGLEATNRPFLVVLNFPKGADAEEELRARVPPGFEDRVKGRGVLHTGWVQQQHILLHPSVGCYVNHSGFSSVAEGLAAGCRLVLLPMKTDQYINAAVFARELHVGVEVARRSEDGWFGCDAVSDAVAAAMAAGGDGEGRKWREFLLDDAVQKGFAAEFLRNLKGLVSGPNYKT</sequence>
<dbReference type="AlphaFoldDB" id="A0A368S6X3"/>
<accession>A0A368S6X3</accession>
<dbReference type="FunFam" id="3.40.50.2000:FF:000644">
    <property type="entry name" value="Os11g0461200 protein"/>
    <property type="match status" value="1"/>
</dbReference>